<dbReference type="GO" id="GO:0070042">
    <property type="term" value="F:rRNA (uridine-N3-)-methyltransferase activity"/>
    <property type="evidence" value="ECO:0007669"/>
    <property type="project" value="TreeGrafter"/>
</dbReference>
<protein>
    <recommendedName>
        <fullName evidence="4 12">Ribosomal RNA small subunit methyltransferase E</fullName>
        <ecNumber evidence="3 12">2.1.1.193</ecNumber>
    </recommendedName>
</protein>
<dbReference type="NCBIfam" id="NF008692">
    <property type="entry name" value="PRK11713.1-5"/>
    <property type="match status" value="1"/>
</dbReference>
<comment type="function">
    <text evidence="10 12">Specifically methylates the N3 position of the uracil ring of uridine 1498 (m3U1498) in 16S rRNA. Acts on the fully assembled 30S ribosomal subunit.</text>
</comment>
<evidence type="ECO:0000256" key="3">
    <source>
        <dbReference type="ARBA" id="ARBA00012328"/>
    </source>
</evidence>
<gene>
    <name evidence="15" type="ORF">BEP19_06105</name>
</gene>
<organism evidence="15 16">
    <name type="scientific">Ammoniphilus oxalaticus</name>
    <dbReference type="NCBI Taxonomy" id="66863"/>
    <lineage>
        <taxon>Bacteria</taxon>
        <taxon>Bacillati</taxon>
        <taxon>Bacillota</taxon>
        <taxon>Bacilli</taxon>
        <taxon>Bacillales</taxon>
        <taxon>Paenibacillaceae</taxon>
        <taxon>Aneurinibacillus group</taxon>
        <taxon>Ammoniphilus</taxon>
    </lineage>
</organism>
<dbReference type="SUPFAM" id="SSF88697">
    <property type="entry name" value="PUA domain-like"/>
    <property type="match status" value="1"/>
</dbReference>
<evidence type="ECO:0000256" key="8">
    <source>
        <dbReference type="ARBA" id="ARBA00022679"/>
    </source>
</evidence>
<evidence type="ECO:0000313" key="16">
    <source>
        <dbReference type="Proteomes" id="UP000284219"/>
    </source>
</evidence>
<evidence type="ECO:0000256" key="5">
    <source>
        <dbReference type="ARBA" id="ARBA00022490"/>
    </source>
</evidence>
<comment type="catalytic activity">
    <reaction evidence="11 12">
        <text>uridine(1498) in 16S rRNA + S-adenosyl-L-methionine = N(3)-methyluridine(1498) in 16S rRNA + S-adenosyl-L-homocysteine + H(+)</text>
        <dbReference type="Rhea" id="RHEA:42920"/>
        <dbReference type="Rhea" id="RHEA-COMP:10283"/>
        <dbReference type="Rhea" id="RHEA-COMP:10284"/>
        <dbReference type="ChEBI" id="CHEBI:15378"/>
        <dbReference type="ChEBI" id="CHEBI:57856"/>
        <dbReference type="ChEBI" id="CHEBI:59789"/>
        <dbReference type="ChEBI" id="CHEBI:65315"/>
        <dbReference type="ChEBI" id="CHEBI:74502"/>
        <dbReference type="EC" id="2.1.1.193"/>
    </reaction>
</comment>
<dbReference type="InterPro" id="IPR015947">
    <property type="entry name" value="PUA-like_sf"/>
</dbReference>
<comment type="similarity">
    <text evidence="2 12">Belongs to the RNA methyltransferase RsmE family.</text>
</comment>
<evidence type="ECO:0000256" key="2">
    <source>
        <dbReference type="ARBA" id="ARBA00005528"/>
    </source>
</evidence>
<dbReference type="PANTHER" id="PTHR30027:SF3">
    <property type="entry name" value="16S RRNA (URACIL(1498)-N(3))-METHYLTRANSFERASE"/>
    <property type="match status" value="1"/>
</dbReference>
<evidence type="ECO:0000256" key="4">
    <source>
        <dbReference type="ARBA" id="ARBA00013673"/>
    </source>
</evidence>
<evidence type="ECO:0000256" key="12">
    <source>
        <dbReference type="PIRNR" id="PIRNR015601"/>
    </source>
</evidence>
<evidence type="ECO:0000256" key="1">
    <source>
        <dbReference type="ARBA" id="ARBA00004496"/>
    </source>
</evidence>
<comment type="subcellular location">
    <subcellularLocation>
        <location evidence="1 12">Cytoplasm</location>
    </subcellularLocation>
</comment>
<evidence type="ECO:0000256" key="7">
    <source>
        <dbReference type="ARBA" id="ARBA00022603"/>
    </source>
</evidence>
<dbReference type="EMBL" id="MCHY01000008">
    <property type="protein sequence ID" value="RKD23990.1"/>
    <property type="molecule type" value="Genomic_DNA"/>
</dbReference>
<keyword evidence="5 12" id="KW-0963">Cytoplasm</keyword>
<evidence type="ECO:0000313" key="15">
    <source>
        <dbReference type="EMBL" id="RKD23990.1"/>
    </source>
</evidence>
<keyword evidence="8 12" id="KW-0808">Transferase</keyword>
<dbReference type="Proteomes" id="UP000284219">
    <property type="component" value="Unassembled WGS sequence"/>
</dbReference>
<dbReference type="GO" id="GO:0070475">
    <property type="term" value="P:rRNA base methylation"/>
    <property type="evidence" value="ECO:0007669"/>
    <property type="project" value="TreeGrafter"/>
</dbReference>
<evidence type="ECO:0000256" key="9">
    <source>
        <dbReference type="ARBA" id="ARBA00022691"/>
    </source>
</evidence>
<name>A0A419SJ61_9BACL</name>
<dbReference type="GO" id="GO:0005737">
    <property type="term" value="C:cytoplasm"/>
    <property type="evidence" value="ECO:0007669"/>
    <property type="project" value="UniProtKB-SubCell"/>
</dbReference>
<keyword evidence="9 12" id="KW-0949">S-adenosyl-L-methionine</keyword>
<evidence type="ECO:0000259" key="14">
    <source>
        <dbReference type="Pfam" id="PF20260"/>
    </source>
</evidence>
<dbReference type="Pfam" id="PF20260">
    <property type="entry name" value="PUA_4"/>
    <property type="match status" value="1"/>
</dbReference>
<dbReference type="SUPFAM" id="SSF75217">
    <property type="entry name" value="alpha/beta knot"/>
    <property type="match status" value="1"/>
</dbReference>
<keyword evidence="6 12" id="KW-0698">rRNA processing</keyword>
<dbReference type="RefSeq" id="WP_120189225.1">
    <property type="nucleotide sequence ID" value="NZ_MCHY01000008.1"/>
</dbReference>
<feature type="domain" description="Ribosomal RNA small subunit methyltransferase E PUA-like" evidence="14">
    <location>
        <begin position="20"/>
        <end position="66"/>
    </location>
</feature>
<evidence type="ECO:0000256" key="11">
    <source>
        <dbReference type="ARBA" id="ARBA00047944"/>
    </source>
</evidence>
<dbReference type="EC" id="2.1.1.193" evidence="3 12"/>
<dbReference type="OrthoDB" id="9815641at2"/>
<dbReference type="PANTHER" id="PTHR30027">
    <property type="entry name" value="RIBOSOMAL RNA SMALL SUBUNIT METHYLTRANSFERASE E"/>
    <property type="match status" value="1"/>
</dbReference>
<dbReference type="InterPro" id="IPR029026">
    <property type="entry name" value="tRNA_m1G_MTases_N"/>
</dbReference>
<dbReference type="NCBIfam" id="TIGR00046">
    <property type="entry name" value="RsmE family RNA methyltransferase"/>
    <property type="match status" value="1"/>
</dbReference>
<dbReference type="Pfam" id="PF04452">
    <property type="entry name" value="Methyltrans_RNA"/>
    <property type="match status" value="1"/>
</dbReference>
<dbReference type="PIRSF" id="PIRSF015601">
    <property type="entry name" value="MTase_slr0722"/>
    <property type="match status" value="1"/>
</dbReference>
<dbReference type="Gene3D" id="2.40.240.20">
    <property type="entry name" value="Hypothetical PUA domain-like, domain 1"/>
    <property type="match status" value="1"/>
</dbReference>
<dbReference type="CDD" id="cd18084">
    <property type="entry name" value="RsmE-like"/>
    <property type="match status" value="1"/>
</dbReference>
<proteinExistence type="inferred from homology"/>
<keyword evidence="7 12" id="KW-0489">Methyltransferase</keyword>
<comment type="caution">
    <text evidence="15">The sequence shown here is derived from an EMBL/GenBank/DDBJ whole genome shotgun (WGS) entry which is preliminary data.</text>
</comment>
<reference evidence="15 16" key="1">
    <citation type="submission" date="2016-08" db="EMBL/GenBank/DDBJ databases">
        <title>Novel Firmicute Genomes.</title>
        <authorList>
            <person name="Poppleton D.I."/>
            <person name="Gribaldo S."/>
        </authorList>
    </citation>
    <scope>NUCLEOTIDE SEQUENCE [LARGE SCALE GENOMIC DNA]</scope>
    <source>
        <strain evidence="15 16">RAOx-1</strain>
    </source>
</reference>
<dbReference type="InterPro" id="IPR046887">
    <property type="entry name" value="RsmE_PUA-like"/>
</dbReference>
<sequence length="250" mass="28084">MQRYFVDDSSIDSGQSEVRITGDDVSHISKVMRSSAGDHLICCNSQGACFLVEVKQIEKEQVVCEIVEELAEERELPISVWIAQSLPKGDKMEWVIQKGTELGAVQFIPFSSSRTIVQWDQKKEQRRIGRWMKIAKEAAEQSHRKRLPKVEAAHSWKQALGLAKQVDLALLAYENEQTTSLYEKILTLPAGKTVLLMIGPEGGFSDQEVEEAIANGFQTISLGKRILRTETAALVGLAYLSFYYEQMQTS</sequence>
<dbReference type="InterPro" id="IPR029028">
    <property type="entry name" value="Alpha/beta_knot_MTases"/>
</dbReference>
<evidence type="ECO:0000256" key="6">
    <source>
        <dbReference type="ARBA" id="ARBA00022552"/>
    </source>
</evidence>
<dbReference type="AlphaFoldDB" id="A0A419SJ61"/>
<feature type="domain" description="Ribosomal RNA small subunit methyltransferase E methyltransferase" evidence="13">
    <location>
        <begin position="75"/>
        <end position="240"/>
    </location>
</feature>
<evidence type="ECO:0000256" key="10">
    <source>
        <dbReference type="ARBA" id="ARBA00025699"/>
    </source>
</evidence>
<accession>A0A419SJ61</accession>
<keyword evidence="16" id="KW-1185">Reference proteome</keyword>
<dbReference type="InterPro" id="IPR046886">
    <property type="entry name" value="RsmE_MTase_dom"/>
</dbReference>
<dbReference type="Gene3D" id="3.40.1280.10">
    <property type="match status" value="1"/>
</dbReference>
<evidence type="ECO:0000259" key="13">
    <source>
        <dbReference type="Pfam" id="PF04452"/>
    </source>
</evidence>
<dbReference type="InterPro" id="IPR006700">
    <property type="entry name" value="RsmE"/>
</dbReference>